<dbReference type="KEGG" id="ttj:TTHA1291"/>
<dbReference type="EnsemblBacteria" id="BAD71114">
    <property type="protein sequence ID" value="BAD71114"/>
    <property type="gene ID" value="BAD71114"/>
</dbReference>
<keyword evidence="1" id="KW-0472">Membrane</keyword>
<feature type="transmembrane region" description="Helical" evidence="1">
    <location>
        <begin position="12"/>
        <end position="30"/>
    </location>
</feature>
<reference evidence="2 3" key="1">
    <citation type="submission" date="2004-11" db="EMBL/GenBank/DDBJ databases">
        <title>Complete genome sequence of Thermus thermophilus HB8.</title>
        <authorList>
            <person name="Masui R."/>
            <person name="Kurokawa K."/>
            <person name="Nakagawa N."/>
            <person name="Tokunaga F."/>
            <person name="Koyama Y."/>
            <person name="Shibata T."/>
            <person name="Oshima T."/>
            <person name="Yokoyama S."/>
            <person name="Yasunaga T."/>
            <person name="Kuramitsu S."/>
        </authorList>
    </citation>
    <scope>NUCLEOTIDE SEQUENCE [LARGE SCALE GENOMIC DNA]</scope>
    <source>
        <strain evidence="3">ATCC 27634 / DSM 579 / HB8</strain>
    </source>
</reference>
<dbReference type="EMBL" id="AP008226">
    <property type="protein sequence ID" value="BAD71114.1"/>
    <property type="molecule type" value="Genomic_DNA"/>
</dbReference>
<dbReference type="InterPro" id="IPR012507">
    <property type="entry name" value="YibE_F"/>
</dbReference>
<dbReference type="eggNOG" id="COG5438">
    <property type="taxonomic scope" value="Bacteria"/>
</dbReference>
<feature type="transmembrane region" description="Helical" evidence="1">
    <location>
        <begin position="50"/>
        <end position="75"/>
    </location>
</feature>
<accession>Q5SIS3</accession>
<gene>
    <name evidence="2" type="ordered locus">TTHA1291</name>
</gene>
<evidence type="ECO:0000313" key="3">
    <source>
        <dbReference type="Proteomes" id="UP000000532"/>
    </source>
</evidence>
<sequence length="89" mass="9281">MEVGYDHLGSLVNTLVLAYAAGSLPLFLLLTRDPTPLRFLLNTEPFAAELVGMLLGSLGLVLAVPLSTLFAAFLLAGGKGEGGDHAHPH</sequence>
<dbReference type="HOGENOM" id="CLU_2453655_0_0_0"/>
<organism evidence="2 3">
    <name type="scientific">Thermus thermophilus (strain ATCC 27634 / DSM 579 / HB8)</name>
    <dbReference type="NCBI Taxonomy" id="300852"/>
    <lineage>
        <taxon>Bacteria</taxon>
        <taxon>Thermotogati</taxon>
        <taxon>Deinococcota</taxon>
        <taxon>Deinococci</taxon>
        <taxon>Thermales</taxon>
        <taxon>Thermaceae</taxon>
        <taxon>Thermus</taxon>
    </lineage>
</organism>
<keyword evidence="3" id="KW-1185">Reference proteome</keyword>
<dbReference type="AlphaFoldDB" id="Q5SIS3"/>
<dbReference type="PANTHER" id="PTHR41771:SF1">
    <property type="entry name" value="MEMBRANE PROTEIN"/>
    <property type="match status" value="1"/>
</dbReference>
<evidence type="ECO:0000256" key="1">
    <source>
        <dbReference type="SAM" id="Phobius"/>
    </source>
</evidence>
<protein>
    <submittedName>
        <fullName evidence="2">Membrane protein [C-terminal]</fullName>
    </submittedName>
</protein>
<dbReference type="PANTHER" id="PTHR41771">
    <property type="entry name" value="MEMBRANE PROTEIN-RELATED"/>
    <property type="match status" value="1"/>
</dbReference>
<evidence type="ECO:0000313" key="2">
    <source>
        <dbReference type="EMBL" id="BAD71114.1"/>
    </source>
</evidence>
<keyword evidence="1" id="KW-0812">Transmembrane</keyword>
<keyword evidence="1" id="KW-1133">Transmembrane helix</keyword>
<dbReference type="Proteomes" id="UP000000532">
    <property type="component" value="Chromosome"/>
</dbReference>
<proteinExistence type="predicted"/>
<dbReference type="Pfam" id="PF07907">
    <property type="entry name" value="YibE_F"/>
    <property type="match status" value="1"/>
</dbReference>
<name>Q5SIS3_THET8</name>